<sequence length="78" mass="7819">MGHHLLLRQLVKDCAHAPAIQIRHPQGRFGSIYRGPGARLGAGAGGGLPGDGGGHHPVHPGGGQPGGPVTPVLPHLPV</sequence>
<comment type="caution">
    <text evidence="2">The sequence shown here is derived from an EMBL/GenBank/DDBJ whole genome shotgun (WGS) entry which is preliminary data.</text>
</comment>
<reference evidence="2" key="1">
    <citation type="submission" date="2019-08" db="EMBL/GenBank/DDBJ databases">
        <authorList>
            <person name="Kucharzyk K."/>
            <person name="Murdoch R.W."/>
            <person name="Higgins S."/>
            <person name="Loffler F."/>
        </authorList>
    </citation>
    <scope>NUCLEOTIDE SEQUENCE</scope>
</reference>
<evidence type="ECO:0000256" key="1">
    <source>
        <dbReference type="SAM" id="MobiDB-lite"/>
    </source>
</evidence>
<name>A0A645C785_9ZZZZ</name>
<evidence type="ECO:0000313" key="2">
    <source>
        <dbReference type="EMBL" id="MPM73600.1"/>
    </source>
</evidence>
<feature type="compositionally biased region" description="Low complexity" evidence="1">
    <location>
        <begin position="67"/>
        <end position="78"/>
    </location>
</feature>
<feature type="compositionally biased region" description="Gly residues" evidence="1">
    <location>
        <begin position="40"/>
        <end position="52"/>
    </location>
</feature>
<gene>
    <name evidence="2" type="ORF">SDC9_120582</name>
</gene>
<feature type="region of interest" description="Disordered" evidence="1">
    <location>
        <begin position="40"/>
        <end position="78"/>
    </location>
</feature>
<proteinExistence type="predicted"/>
<accession>A0A645C785</accession>
<protein>
    <submittedName>
        <fullName evidence="2">Uncharacterized protein</fullName>
    </submittedName>
</protein>
<dbReference type="EMBL" id="VSSQ01025462">
    <property type="protein sequence ID" value="MPM73600.1"/>
    <property type="molecule type" value="Genomic_DNA"/>
</dbReference>
<dbReference type="AlphaFoldDB" id="A0A645C785"/>
<organism evidence="2">
    <name type="scientific">bioreactor metagenome</name>
    <dbReference type="NCBI Taxonomy" id="1076179"/>
    <lineage>
        <taxon>unclassified sequences</taxon>
        <taxon>metagenomes</taxon>
        <taxon>ecological metagenomes</taxon>
    </lineage>
</organism>